<feature type="compositionally biased region" description="Basic residues" evidence="1">
    <location>
        <begin position="137"/>
        <end position="148"/>
    </location>
</feature>
<feature type="region of interest" description="Disordered" evidence="1">
    <location>
        <begin position="68"/>
        <end position="119"/>
    </location>
</feature>
<protein>
    <submittedName>
        <fullName evidence="4">DUF4124 domain-containing protein</fullName>
    </submittedName>
</protein>
<evidence type="ECO:0000313" key="4">
    <source>
        <dbReference type="EMBL" id="QIB65773.1"/>
    </source>
</evidence>
<dbReference type="AlphaFoldDB" id="A0A6C0U1V0"/>
<organism evidence="4 5">
    <name type="scientific">Kineobactrum salinum</name>
    <dbReference type="NCBI Taxonomy" id="2708301"/>
    <lineage>
        <taxon>Bacteria</taxon>
        <taxon>Pseudomonadati</taxon>
        <taxon>Pseudomonadota</taxon>
        <taxon>Gammaproteobacteria</taxon>
        <taxon>Cellvibrionales</taxon>
        <taxon>Halieaceae</taxon>
        <taxon>Kineobactrum</taxon>
    </lineage>
</organism>
<evidence type="ECO:0000313" key="5">
    <source>
        <dbReference type="Proteomes" id="UP000477680"/>
    </source>
</evidence>
<dbReference type="EMBL" id="CP048711">
    <property type="protein sequence ID" value="QIB65773.1"/>
    <property type="molecule type" value="Genomic_DNA"/>
</dbReference>
<dbReference type="KEGG" id="kim:G3T16_10440"/>
<proteinExistence type="predicted"/>
<feature type="chain" id="PRO_5025570787" evidence="2">
    <location>
        <begin position="29"/>
        <end position="175"/>
    </location>
</feature>
<evidence type="ECO:0000256" key="2">
    <source>
        <dbReference type="SAM" id="SignalP"/>
    </source>
</evidence>
<reference evidence="4 5" key="1">
    <citation type="submission" date="2020-02" db="EMBL/GenBank/DDBJ databases">
        <title>Genome sequencing for Kineobactrum sp. M2.</title>
        <authorList>
            <person name="Park S.-J."/>
        </authorList>
    </citation>
    <scope>NUCLEOTIDE SEQUENCE [LARGE SCALE GENOMIC DNA]</scope>
    <source>
        <strain evidence="4 5">M2</strain>
    </source>
</reference>
<keyword evidence="5" id="KW-1185">Reference proteome</keyword>
<evidence type="ECO:0000259" key="3">
    <source>
        <dbReference type="Pfam" id="PF13511"/>
    </source>
</evidence>
<dbReference type="Pfam" id="PF13511">
    <property type="entry name" value="DUF4124"/>
    <property type="match status" value="1"/>
</dbReference>
<dbReference type="InterPro" id="IPR025392">
    <property type="entry name" value="DUF4124"/>
</dbReference>
<name>A0A6C0U1V0_9GAMM</name>
<feature type="domain" description="DUF4124" evidence="3">
    <location>
        <begin position="18"/>
        <end position="69"/>
    </location>
</feature>
<keyword evidence="2" id="KW-0732">Signal</keyword>
<feature type="region of interest" description="Disordered" evidence="1">
    <location>
        <begin position="137"/>
        <end position="175"/>
    </location>
</feature>
<gene>
    <name evidence="4" type="ORF">G3T16_10440</name>
</gene>
<dbReference type="Proteomes" id="UP000477680">
    <property type="component" value="Chromosome"/>
</dbReference>
<evidence type="ECO:0000256" key="1">
    <source>
        <dbReference type="SAM" id="MobiDB-lite"/>
    </source>
</evidence>
<feature type="compositionally biased region" description="Polar residues" evidence="1">
    <location>
        <begin position="163"/>
        <end position="175"/>
    </location>
</feature>
<dbReference type="RefSeq" id="WP_163495184.1">
    <property type="nucleotide sequence ID" value="NZ_CP048711.1"/>
</dbReference>
<accession>A0A6C0U1V0</accession>
<feature type="signal peptide" evidence="2">
    <location>
        <begin position="1"/>
        <end position="28"/>
    </location>
</feature>
<sequence>MIYTEMMTMRGSILLCSLLALWQLPVAATTVYKSVDERGVVRFSDMPPADQAPVETLEIPVSVTAASPDESLRQLQRMRETTDRMASARQEREQQRELRRRRQQEAAPASTDSGENGKADKVELVRYQYIYVPVARRPWRPHPPHRPPHAGPPWKSPHFVRDPNSQLMRPIVSSR</sequence>